<keyword evidence="1" id="KW-0805">Transcription regulation</keyword>
<evidence type="ECO:0000256" key="1">
    <source>
        <dbReference type="ARBA" id="ARBA00023015"/>
    </source>
</evidence>
<comment type="caution">
    <text evidence="5">The sequence shown here is derived from an EMBL/GenBank/DDBJ whole genome shotgun (WGS) entry which is preliminary data.</text>
</comment>
<evidence type="ECO:0000256" key="3">
    <source>
        <dbReference type="ARBA" id="ARBA00023163"/>
    </source>
</evidence>
<dbReference type="PRINTS" id="PR00033">
    <property type="entry name" value="HTHASNC"/>
</dbReference>
<name>A0A147JT27_HADYE</name>
<dbReference type="InterPro" id="IPR011991">
    <property type="entry name" value="ArsR-like_HTH"/>
</dbReference>
<evidence type="ECO:0000256" key="2">
    <source>
        <dbReference type="ARBA" id="ARBA00023125"/>
    </source>
</evidence>
<reference evidence="5 6" key="1">
    <citation type="journal article" date="2016" name="Nat. Microbiol.">
        <title>Genomic inference of the metabolism of cosmopolitan subsurface Archaea, Hadesarchaea.</title>
        <authorList>
            <person name="Baker B.J."/>
            <person name="Saw J.H."/>
            <person name="Lind A.E."/>
            <person name="Lazar C.S."/>
            <person name="Hinrichs K.-U."/>
            <person name="Teske A.P."/>
            <person name="Ettema T.J."/>
        </authorList>
    </citation>
    <scope>NUCLEOTIDE SEQUENCE [LARGE SCALE GENOMIC DNA]</scope>
</reference>
<dbReference type="InterPro" id="IPR011008">
    <property type="entry name" value="Dimeric_a/b-barrel"/>
</dbReference>
<protein>
    <recommendedName>
        <fullName evidence="4">HTH asnC-type domain-containing protein</fullName>
    </recommendedName>
</protein>
<dbReference type="InterPro" id="IPR019887">
    <property type="entry name" value="Tscrpt_reg_AsnC/Lrp_C"/>
</dbReference>
<dbReference type="SUPFAM" id="SSF46785">
    <property type="entry name" value="Winged helix' DNA-binding domain"/>
    <property type="match status" value="1"/>
</dbReference>
<proteinExistence type="predicted"/>
<dbReference type="Gene3D" id="3.30.70.920">
    <property type="match status" value="1"/>
</dbReference>
<dbReference type="Pfam" id="PF13404">
    <property type="entry name" value="HTH_AsnC-type"/>
    <property type="match status" value="1"/>
</dbReference>
<dbReference type="PANTHER" id="PTHR30154:SF34">
    <property type="entry name" value="TRANSCRIPTIONAL REGULATOR AZLB"/>
    <property type="match status" value="1"/>
</dbReference>
<dbReference type="InterPro" id="IPR036388">
    <property type="entry name" value="WH-like_DNA-bd_sf"/>
</dbReference>
<dbReference type="CDD" id="cd00090">
    <property type="entry name" value="HTH_ARSR"/>
    <property type="match status" value="1"/>
</dbReference>
<dbReference type="STRING" id="1776334.APZ16_03180"/>
<dbReference type="Pfam" id="PF01037">
    <property type="entry name" value="AsnC_trans_reg"/>
    <property type="match status" value="1"/>
</dbReference>
<dbReference type="Proteomes" id="UP000074294">
    <property type="component" value="Unassembled WGS sequence"/>
</dbReference>
<evidence type="ECO:0000313" key="5">
    <source>
        <dbReference type="EMBL" id="KUO39658.1"/>
    </source>
</evidence>
<dbReference type="InterPro" id="IPR019888">
    <property type="entry name" value="Tscrpt_reg_AsnC-like"/>
</dbReference>
<organism evidence="5 6">
    <name type="scientific">Hadarchaeum yellowstonense</name>
    <dbReference type="NCBI Taxonomy" id="1776334"/>
    <lineage>
        <taxon>Archaea</taxon>
        <taxon>Methanobacteriati</taxon>
        <taxon>Candidatus Hadarchaeota</taxon>
        <taxon>Candidatus Hadarchaeia</taxon>
        <taxon>Candidatus Hadarchaeales</taxon>
        <taxon>Candidatus Hadarchaeaceae</taxon>
        <taxon>Candidatus Hadarchaeum</taxon>
    </lineage>
</organism>
<dbReference type="GO" id="GO:0043200">
    <property type="term" value="P:response to amino acid"/>
    <property type="evidence" value="ECO:0007669"/>
    <property type="project" value="TreeGrafter"/>
</dbReference>
<dbReference type="PANTHER" id="PTHR30154">
    <property type="entry name" value="LEUCINE-RESPONSIVE REGULATORY PROTEIN"/>
    <property type="match status" value="1"/>
</dbReference>
<keyword evidence="3" id="KW-0804">Transcription</keyword>
<dbReference type="GO" id="GO:0043565">
    <property type="term" value="F:sequence-specific DNA binding"/>
    <property type="evidence" value="ECO:0007669"/>
    <property type="project" value="InterPro"/>
</dbReference>
<dbReference type="PROSITE" id="PS50956">
    <property type="entry name" value="HTH_ASNC_2"/>
    <property type="match status" value="1"/>
</dbReference>
<dbReference type="AlphaFoldDB" id="A0A147JT27"/>
<dbReference type="EMBL" id="LQMQ01000057">
    <property type="protein sequence ID" value="KUO39658.1"/>
    <property type="molecule type" value="Genomic_DNA"/>
</dbReference>
<keyword evidence="2" id="KW-0238">DNA-binding</keyword>
<feature type="domain" description="HTH asnC-type" evidence="4">
    <location>
        <begin position="1"/>
        <end position="62"/>
    </location>
</feature>
<evidence type="ECO:0000259" key="4">
    <source>
        <dbReference type="PROSITE" id="PS50956"/>
    </source>
</evidence>
<sequence length="146" mass="16469">MDSVDLKLLKMLAEDAHTPLHKMGREVGLSPSGVRRRIKLLEKNGLIKKYSAIIDPKKYGFGVTAFISVDADSRELGGITNSLLRRHEVCELHRTTGGHDLMIKVRVKDVDSLNKFVDNYIRCFDSVKSVRITLAMETIKETFVNP</sequence>
<dbReference type="InterPro" id="IPR000485">
    <property type="entry name" value="AsnC-type_HTH_dom"/>
</dbReference>
<dbReference type="GO" id="GO:0005829">
    <property type="term" value="C:cytosol"/>
    <property type="evidence" value="ECO:0007669"/>
    <property type="project" value="TreeGrafter"/>
</dbReference>
<gene>
    <name evidence="5" type="ORF">APZ16_03180</name>
</gene>
<dbReference type="SUPFAM" id="SSF54909">
    <property type="entry name" value="Dimeric alpha+beta barrel"/>
    <property type="match status" value="1"/>
</dbReference>
<dbReference type="SMART" id="SM00344">
    <property type="entry name" value="HTH_ASNC"/>
    <property type="match status" value="1"/>
</dbReference>
<dbReference type="Gene3D" id="1.10.10.10">
    <property type="entry name" value="Winged helix-like DNA-binding domain superfamily/Winged helix DNA-binding domain"/>
    <property type="match status" value="1"/>
</dbReference>
<evidence type="ECO:0000313" key="6">
    <source>
        <dbReference type="Proteomes" id="UP000074294"/>
    </source>
</evidence>
<dbReference type="InterPro" id="IPR036390">
    <property type="entry name" value="WH_DNA-bd_sf"/>
</dbReference>
<accession>A0A147JT27</accession>